<gene>
    <name evidence="4" type="ORF">DI556_02700</name>
</gene>
<dbReference type="GO" id="GO:0004519">
    <property type="term" value="F:endonuclease activity"/>
    <property type="evidence" value="ECO:0007669"/>
    <property type="project" value="UniProtKB-KW"/>
</dbReference>
<sequence length="387" mass="40102">MPRASLPVTRFWLLLCAILAPLSALAETRLRVATYDVGLGRAGPGLLLADLRAGTPKPDIAAVVAVIQAARPDILLLNGFDHDLRGVALAAFRARLATGSEAIDYPFAFAPAQNAGVDSGLDLDGDGRLRGPRDALGWGAFRGQGAMALLSRFPIDPDASHDFRDLRRTDPPEAWTPAEPGGVPFLDAAARAAPPLPSRSHWDVAVRLPGGPLRVLASNPTPPLFDGPEGLNRRRNAAEIGFWTRYLDGAAFPDASGRPARLEGPFVLLGNLNTDPADGAGDREAIAALLGHPALTDPRPESAGAEAAASGQDGGAPERDTARFGARGLRLDYALPSRDLAVLGAGVVWPAPGAPLAEAIAAGPPHRLVWVDVVPPGAGNAPGAADP</sequence>
<protein>
    <submittedName>
        <fullName evidence="4">Endonuclease</fullName>
    </submittedName>
</protein>
<feature type="domain" description="Endonuclease/exonuclease/phosphatase" evidence="3">
    <location>
        <begin position="56"/>
        <end position="352"/>
    </location>
</feature>
<feature type="region of interest" description="Disordered" evidence="1">
    <location>
        <begin position="294"/>
        <end position="321"/>
    </location>
</feature>
<evidence type="ECO:0000259" key="3">
    <source>
        <dbReference type="Pfam" id="PF03372"/>
    </source>
</evidence>
<feature type="chain" id="PRO_5016060856" evidence="2">
    <location>
        <begin position="27"/>
        <end position="387"/>
    </location>
</feature>
<organism evidence="4 5">
    <name type="scientific">Rhodovulum sulfidophilum</name>
    <name type="common">Rhodobacter sulfidophilus</name>
    <dbReference type="NCBI Taxonomy" id="35806"/>
    <lineage>
        <taxon>Bacteria</taxon>
        <taxon>Pseudomonadati</taxon>
        <taxon>Pseudomonadota</taxon>
        <taxon>Alphaproteobacteria</taxon>
        <taxon>Rhodobacterales</taxon>
        <taxon>Paracoccaceae</taxon>
        <taxon>Rhodovulum</taxon>
    </lineage>
</organism>
<keyword evidence="4" id="KW-0378">Hydrolase</keyword>
<proteinExistence type="predicted"/>
<keyword evidence="4" id="KW-0255">Endonuclease</keyword>
<evidence type="ECO:0000313" key="5">
    <source>
        <dbReference type="Proteomes" id="UP000249185"/>
    </source>
</evidence>
<evidence type="ECO:0000313" key="4">
    <source>
        <dbReference type="EMBL" id="PZQ52574.1"/>
    </source>
</evidence>
<feature type="region of interest" description="Disordered" evidence="1">
    <location>
        <begin position="161"/>
        <end position="181"/>
    </location>
</feature>
<keyword evidence="4" id="KW-0540">Nuclease</keyword>
<feature type="compositionally biased region" description="Basic and acidic residues" evidence="1">
    <location>
        <begin position="161"/>
        <end position="171"/>
    </location>
</feature>
<evidence type="ECO:0000256" key="2">
    <source>
        <dbReference type="SAM" id="SignalP"/>
    </source>
</evidence>
<evidence type="ECO:0000256" key="1">
    <source>
        <dbReference type="SAM" id="MobiDB-lite"/>
    </source>
</evidence>
<dbReference type="InterPro" id="IPR036691">
    <property type="entry name" value="Endo/exonu/phosph_ase_sf"/>
</dbReference>
<dbReference type="Proteomes" id="UP000249185">
    <property type="component" value="Unassembled WGS sequence"/>
</dbReference>
<keyword evidence="2" id="KW-0732">Signal</keyword>
<name>A0A2W5NHP9_RHOSU</name>
<dbReference type="EMBL" id="QFPW01000001">
    <property type="protein sequence ID" value="PZQ52574.1"/>
    <property type="molecule type" value="Genomic_DNA"/>
</dbReference>
<dbReference type="InterPro" id="IPR005135">
    <property type="entry name" value="Endo/exonuclease/phosphatase"/>
</dbReference>
<reference evidence="4 5" key="1">
    <citation type="submission" date="2017-08" db="EMBL/GenBank/DDBJ databases">
        <title>Infants hospitalized years apart are colonized by the same room-sourced microbial strains.</title>
        <authorList>
            <person name="Brooks B."/>
            <person name="Olm M.R."/>
            <person name="Firek B.A."/>
            <person name="Baker R."/>
            <person name="Thomas B.C."/>
            <person name="Morowitz M.J."/>
            <person name="Banfield J.F."/>
        </authorList>
    </citation>
    <scope>NUCLEOTIDE SEQUENCE [LARGE SCALE GENOMIC DNA]</scope>
    <source>
        <strain evidence="4">S2_005_002_R2_34</strain>
    </source>
</reference>
<feature type="compositionally biased region" description="Low complexity" evidence="1">
    <location>
        <begin position="301"/>
        <end position="311"/>
    </location>
</feature>
<dbReference type="Gene3D" id="3.60.10.10">
    <property type="entry name" value="Endonuclease/exonuclease/phosphatase"/>
    <property type="match status" value="1"/>
</dbReference>
<dbReference type="SUPFAM" id="SSF56219">
    <property type="entry name" value="DNase I-like"/>
    <property type="match status" value="1"/>
</dbReference>
<feature type="signal peptide" evidence="2">
    <location>
        <begin position="1"/>
        <end position="26"/>
    </location>
</feature>
<accession>A0A2W5NHP9</accession>
<dbReference type="AlphaFoldDB" id="A0A2W5NHP9"/>
<comment type="caution">
    <text evidence="4">The sequence shown here is derived from an EMBL/GenBank/DDBJ whole genome shotgun (WGS) entry which is preliminary data.</text>
</comment>
<dbReference type="Pfam" id="PF03372">
    <property type="entry name" value="Exo_endo_phos"/>
    <property type="match status" value="1"/>
</dbReference>